<name>M8A752_TRIUA</name>
<sequence length="72" mass="7630">MAPCDFRRHLGGFLLFLALAVAGGGPEAAHDAAPGIMRFVVGSANSSWKSDQSIPTTQKETCMDSCVYELPT</sequence>
<dbReference type="STRING" id="4572.M8A752"/>
<dbReference type="EMBL" id="KD014018">
    <property type="protein sequence ID" value="EMS67846.1"/>
    <property type="molecule type" value="Genomic_DNA"/>
</dbReference>
<protein>
    <submittedName>
        <fullName evidence="1">Uncharacterized protein</fullName>
    </submittedName>
</protein>
<reference evidence="1" key="1">
    <citation type="journal article" date="2013" name="Nature">
        <title>Draft genome of the wheat A-genome progenitor Triticum urartu.</title>
        <authorList>
            <person name="Ling H.Q."/>
            <person name="Zhao S."/>
            <person name="Liu D."/>
            <person name="Wang J."/>
            <person name="Sun H."/>
            <person name="Zhang C."/>
            <person name="Fan H."/>
            <person name="Li D."/>
            <person name="Dong L."/>
            <person name="Tao Y."/>
            <person name="Gao C."/>
            <person name="Wu H."/>
            <person name="Li Y."/>
            <person name="Cui Y."/>
            <person name="Guo X."/>
            <person name="Zheng S."/>
            <person name="Wang B."/>
            <person name="Yu K."/>
            <person name="Liang Q."/>
            <person name="Yang W."/>
            <person name="Lou X."/>
            <person name="Chen J."/>
            <person name="Feng M."/>
            <person name="Jian J."/>
            <person name="Zhang X."/>
            <person name="Luo G."/>
            <person name="Jiang Y."/>
            <person name="Liu J."/>
            <person name="Wang Z."/>
            <person name="Sha Y."/>
            <person name="Zhang B."/>
            <person name="Wu H."/>
            <person name="Tang D."/>
            <person name="Shen Q."/>
            <person name="Xue P."/>
            <person name="Zou S."/>
            <person name="Wang X."/>
            <person name="Liu X."/>
            <person name="Wang F."/>
            <person name="Yang Y."/>
            <person name="An X."/>
            <person name="Dong Z."/>
            <person name="Zhang K."/>
            <person name="Zhang X."/>
            <person name="Luo M.C."/>
            <person name="Dvorak J."/>
            <person name="Tong Y."/>
            <person name="Wang J."/>
            <person name="Yang H."/>
            <person name="Li Z."/>
            <person name="Wang D."/>
            <person name="Zhang A."/>
            <person name="Wang J."/>
        </authorList>
    </citation>
    <scope>NUCLEOTIDE SEQUENCE</scope>
</reference>
<dbReference type="AlphaFoldDB" id="M8A752"/>
<gene>
    <name evidence="1" type="ORF">TRIUR3_15542</name>
</gene>
<organism evidence="1">
    <name type="scientific">Triticum urartu</name>
    <name type="common">Red wild einkorn</name>
    <name type="synonym">Crithodium urartu</name>
    <dbReference type="NCBI Taxonomy" id="4572"/>
    <lineage>
        <taxon>Eukaryota</taxon>
        <taxon>Viridiplantae</taxon>
        <taxon>Streptophyta</taxon>
        <taxon>Embryophyta</taxon>
        <taxon>Tracheophyta</taxon>
        <taxon>Spermatophyta</taxon>
        <taxon>Magnoliopsida</taxon>
        <taxon>Liliopsida</taxon>
        <taxon>Poales</taxon>
        <taxon>Poaceae</taxon>
        <taxon>BOP clade</taxon>
        <taxon>Pooideae</taxon>
        <taxon>Triticodae</taxon>
        <taxon>Triticeae</taxon>
        <taxon>Triticinae</taxon>
        <taxon>Triticum</taxon>
    </lineage>
</organism>
<accession>M8A752</accession>
<evidence type="ECO:0000313" key="1">
    <source>
        <dbReference type="EMBL" id="EMS67846.1"/>
    </source>
</evidence>
<proteinExistence type="predicted"/>